<dbReference type="GO" id="GO:0005507">
    <property type="term" value="F:copper ion binding"/>
    <property type="evidence" value="ECO:0007669"/>
    <property type="project" value="InterPro"/>
</dbReference>
<dbReference type="InterPro" id="IPR008972">
    <property type="entry name" value="Cupredoxin"/>
</dbReference>
<dbReference type="CDD" id="cd13846">
    <property type="entry name" value="CuRO_1_AAO_like_1"/>
    <property type="match status" value="1"/>
</dbReference>
<evidence type="ECO:0000313" key="7">
    <source>
        <dbReference type="EMBL" id="WOH04341.1"/>
    </source>
</evidence>
<evidence type="ECO:0000256" key="1">
    <source>
        <dbReference type="ARBA" id="ARBA00010609"/>
    </source>
</evidence>
<feature type="domain" description="Plastocyanin-like" evidence="6">
    <location>
        <begin position="32"/>
        <end position="145"/>
    </location>
</feature>
<evidence type="ECO:0000259" key="6">
    <source>
        <dbReference type="Pfam" id="PF07732"/>
    </source>
</evidence>
<evidence type="ECO:0000256" key="3">
    <source>
        <dbReference type="SAM" id="SignalP"/>
    </source>
</evidence>
<dbReference type="InterPro" id="IPR011707">
    <property type="entry name" value="Cu-oxidase-like_N"/>
</dbReference>
<dbReference type="Proteomes" id="UP000077755">
    <property type="component" value="Chromosome 6"/>
</dbReference>
<evidence type="ECO:0000259" key="5">
    <source>
        <dbReference type="Pfam" id="PF07731"/>
    </source>
</evidence>
<comment type="similarity">
    <text evidence="1">Belongs to the multicopper oxidase family.</text>
</comment>
<dbReference type="PANTHER" id="PTHR11709">
    <property type="entry name" value="MULTI-COPPER OXIDASE"/>
    <property type="match status" value="1"/>
</dbReference>
<protein>
    <recommendedName>
        <fullName evidence="9">L-ascorbate oxidase homolog</fullName>
    </recommendedName>
</protein>
<dbReference type="Pfam" id="PF07731">
    <property type="entry name" value="Cu-oxidase_2"/>
    <property type="match status" value="1"/>
</dbReference>
<dbReference type="InterPro" id="IPR045087">
    <property type="entry name" value="Cu-oxidase_fam"/>
</dbReference>
<keyword evidence="3" id="KW-0732">Signal</keyword>
<keyword evidence="2" id="KW-0325">Glycoprotein</keyword>
<feature type="domain" description="Plastocyanin-like" evidence="5">
    <location>
        <begin position="374"/>
        <end position="510"/>
    </location>
</feature>
<dbReference type="InterPro" id="IPR034273">
    <property type="entry name" value="CuRO_1_AAO-like"/>
</dbReference>
<feature type="chain" id="PRO_5041973089" description="L-ascorbate oxidase homolog" evidence="3">
    <location>
        <begin position="22"/>
        <end position="554"/>
    </location>
</feature>
<dbReference type="Gene3D" id="2.60.40.420">
    <property type="entry name" value="Cupredoxins - blue copper proteins"/>
    <property type="match status" value="3"/>
</dbReference>
<gene>
    <name evidence="7" type="ORF">DCAR_0623750</name>
</gene>
<name>A0AAF1B5V8_DAUCS</name>
<dbReference type="GO" id="GO:0016491">
    <property type="term" value="F:oxidoreductase activity"/>
    <property type="evidence" value="ECO:0007669"/>
    <property type="project" value="InterPro"/>
</dbReference>
<dbReference type="SUPFAM" id="SSF49503">
    <property type="entry name" value="Cupredoxins"/>
    <property type="match status" value="3"/>
</dbReference>
<feature type="domain" description="Plastocyanin-like" evidence="4">
    <location>
        <begin position="158"/>
        <end position="294"/>
    </location>
</feature>
<accession>A0AAF1B5V8</accession>
<proteinExistence type="inferred from homology"/>
<sequence>MNMLRVLVILCNIISLIRVGAESPYRFFHWHVTYGDIFPLGVKQRGILINGQFPGPELFCVTNDNVVINVYNHLDEPFLLSWNGIQQRRNSYEDGVYGTTCPIPPGKNFTYRMQLKDQIGSFFYFPSLYFHKAAGGYGPIRVLSRPKIPVPFPPPDGDYTVLIGDWYAADHKSLKSVLDHGRMLHCPDAILINGHKTASSFTVEQGKTYRLRISNVGLQNSLNFKIVGHKMKLVEVEGTHTIQNTYSSLDVHVGQSLSVLVTADQAPQDYYIIVSSLFTNDLLSSTAILHYNNSHKRVPARPPSVRNRRVLWSLYQAHSIRTNLTASGPRPNPQGSYHYGQIPVNRTIMIINSENHVNGKLRYGINNVSFVPADTPLKLADYFNIQGVFGIGSIPDYQDDQAFHLGTSVMSADYREFVEIVFENHDPVTQSYHLDGYSFFVVGLDRGPWTPALRDKYNLEDAIPRCTTQVYPNSWTAVYVALDNVGMWNLRSEIWARQYLGQQFYLRVYTPVISLRNELSIPDNVLLCGRAAGREIPRPPGILQRDDNEDEEQT</sequence>
<feature type="signal peptide" evidence="3">
    <location>
        <begin position="1"/>
        <end position="21"/>
    </location>
</feature>
<evidence type="ECO:0008006" key="9">
    <source>
        <dbReference type="Google" id="ProtNLM"/>
    </source>
</evidence>
<reference evidence="7" key="1">
    <citation type="journal article" date="2016" name="Nat. Genet.">
        <title>A high-quality carrot genome assembly provides new insights into carotenoid accumulation and asterid genome evolution.</title>
        <authorList>
            <person name="Iorizzo M."/>
            <person name="Ellison S."/>
            <person name="Senalik D."/>
            <person name="Zeng P."/>
            <person name="Satapoomin P."/>
            <person name="Huang J."/>
            <person name="Bowman M."/>
            <person name="Iovene M."/>
            <person name="Sanseverino W."/>
            <person name="Cavagnaro P."/>
            <person name="Yildiz M."/>
            <person name="Macko-Podgorni A."/>
            <person name="Moranska E."/>
            <person name="Grzebelus E."/>
            <person name="Grzebelus D."/>
            <person name="Ashrafi H."/>
            <person name="Zheng Z."/>
            <person name="Cheng S."/>
            <person name="Spooner D."/>
            <person name="Van Deynze A."/>
            <person name="Simon P."/>
        </authorList>
    </citation>
    <scope>NUCLEOTIDE SEQUENCE</scope>
    <source>
        <tissue evidence="7">Leaf</tissue>
    </source>
</reference>
<reference evidence="7" key="2">
    <citation type="submission" date="2022-03" db="EMBL/GenBank/DDBJ databases">
        <title>Draft title - Genomic analysis of global carrot germplasm unveils the trajectory of domestication and the origin of high carotenoid orange carrot.</title>
        <authorList>
            <person name="Iorizzo M."/>
            <person name="Ellison S."/>
            <person name="Senalik D."/>
            <person name="Macko-Podgorni A."/>
            <person name="Grzebelus D."/>
            <person name="Bostan H."/>
            <person name="Rolling W."/>
            <person name="Curaba J."/>
            <person name="Simon P."/>
        </authorList>
    </citation>
    <scope>NUCLEOTIDE SEQUENCE</scope>
    <source>
        <tissue evidence="7">Leaf</tissue>
    </source>
</reference>
<dbReference type="AlphaFoldDB" id="A0AAF1B5V8"/>
<evidence type="ECO:0000313" key="8">
    <source>
        <dbReference type="Proteomes" id="UP000077755"/>
    </source>
</evidence>
<dbReference type="PANTHER" id="PTHR11709:SF90">
    <property type="entry name" value="OS07G0510900 PROTEIN"/>
    <property type="match status" value="1"/>
</dbReference>
<keyword evidence="8" id="KW-1185">Reference proteome</keyword>
<dbReference type="Pfam" id="PF07732">
    <property type="entry name" value="Cu-oxidase_3"/>
    <property type="match status" value="1"/>
</dbReference>
<dbReference type="EMBL" id="CP093348">
    <property type="protein sequence ID" value="WOH04341.1"/>
    <property type="molecule type" value="Genomic_DNA"/>
</dbReference>
<dbReference type="KEGG" id="dcr:108227806"/>
<organism evidence="7 8">
    <name type="scientific">Daucus carota subsp. sativus</name>
    <name type="common">Carrot</name>
    <dbReference type="NCBI Taxonomy" id="79200"/>
    <lineage>
        <taxon>Eukaryota</taxon>
        <taxon>Viridiplantae</taxon>
        <taxon>Streptophyta</taxon>
        <taxon>Embryophyta</taxon>
        <taxon>Tracheophyta</taxon>
        <taxon>Spermatophyta</taxon>
        <taxon>Magnoliopsida</taxon>
        <taxon>eudicotyledons</taxon>
        <taxon>Gunneridae</taxon>
        <taxon>Pentapetalae</taxon>
        <taxon>asterids</taxon>
        <taxon>campanulids</taxon>
        <taxon>Apiales</taxon>
        <taxon>Apiaceae</taxon>
        <taxon>Apioideae</taxon>
        <taxon>Scandiceae</taxon>
        <taxon>Daucinae</taxon>
        <taxon>Daucus</taxon>
        <taxon>Daucus sect. Daucus</taxon>
    </lineage>
</organism>
<dbReference type="InterPro" id="IPR011706">
    <property type="entry name" value="Cu-oxidase_C"/>
</dbReference>
<evidence type="ECO:0000259" key="4">
    <source>
        <dbReference type="Pfam" id="PF00394"/>
    </source>
</evidence>
<dbReference type="InterPro" id="IPR001117">
    <property type="entry name" value="Cu-oxidase_2nd"/>
</dbReference>
<dbReference type="Pfam" id="PF00394">
    <property type="entry name" value="Cu-oxidase"/>
    <property type="match status" value="1"/>
</dbReference>
<evidence type="ECO:0000256" key="2">
    <source>
        <dbReference type="ARBA" id="ARBA00023180"/>
    </source>
</evidence>